<sequence>MPEECAPRVSNQPSLYRQHFYGKPHSTYVSYYSPIGPLAITITLDNDNNYKCLVYTEKGYELIQVPRWSVYRNCWRFIFCRKPTSYHIMWHVKPELKDIKIPKLKISKLEDELLRIYEPEFSKVMKVGILYCREGQKDEAEMLFNVANNTSREYDEFLNWIGDRVELKGFQGYNGGLDIVHGNSGTHSIYGKHNDVEIMFHVSTMLPFYPNDPKQIERKKHLGNDRIMIVFNDGPQSYQPNTMKSKQTQTVILVQPIRNDSSSASISIAKPASPNNNNSLLMEEKNGLDNIEDVNRQQSSGSTNQYIVSIASKEEVPDFDPPLPNPPIFNRDARFKQFLYDKLINGSSSLRQAPVFQTKTQREKNFVFLNFVNKHTNQK</sequence>
<dbReference type="Gene3D" id="3.40.50.11210">
    <property type="entry name" value="Rap/Ran-GAP"/>
    <property type="match status" value="1"/>
</dbReference>
<evidence type="ECO:0000313" key="4">
    <source>
        <dbReference type="Proteomes" id="UP000001396"/>
    </source>
</evidence>
<dbReference type="RefSeq" id="XP_020426972.1">
    <property type="nucleotide sequence ID" value="XM_020582618.1"/>
</dbReference>
<dbReference type="InterPro" id="IPR000331">
    <property type="entry name" value="Rap/Ran_GAP_dom"/>
</dbReference>
<accession>D3BUQ0</accession>
<dbReference type="GeneID" id="31367339"/>
<dbReference type="GO" id="GO:0051056">
    <property type="term" value="P:regulation of small GTPase mediated signal transduction"/>
    <property type="evidence" value="ECO:0007669"/>
    <property type="project" value="InterPro"/>
</dbReference>
<dbReference type="SUPFAM" id="SSF111347">
    <property type="entry name" value="Rap/Ran-GAP"/>
    <property type="match status" value="1"/>
</dbReference>
<dbReference type="InParanoid" id="D3BUQ0"/>
<dbReference type="FunCoup" id="D3BUQ0">
    <property type="interactions" value="1"/>
</dbReference>
<reference evidence="3 4" key="1">
    <citation type="journal article" date="2011" name="Genome Res.">
        <title>Phylogeny-wide analysis of social amoeba genomes highlights ancient origins for complex intercellular communication.</title>
        <authorList>
            <person name="Heidel A.J."/>
            <person name="Lawal H.M."/>
            <person name="Felder M."/>
            <person name="Schilde C."/>
            <person name="Helps N.R."/>
            <person name="Tunggal B."/>
            <person name="Rivero F."/>
            <person name="John U."/>
            <person name="Schleicher M."/>
            <person name="Eichinger L."/>
            <person name="Platzer M."/>
            <person name="Noegel A.A."/>
            <person name="Schaap P."/>
            <person name="Gloeckner G."/>
        </authorList>
    </citation>
    <scope>NUCLEOTIDE SEQUENCE [LARGE SCALE GENOMIC DNA]</scope>
    <source>
        <strain evidence="4">ATCC 26659 / Pp 5 / PN500</strain>
    </source>
</reference>
<name>D3BUQ0_HETP5</name>
<dbReference type="STRING" id="670386.D3BUQ0"/>
<dbReference type="GO" id="GO:0005737">
    <property type="term" value="C:cytoplasm"/>
    <property type="evidence" value="ECO:0007669"/>
    <property type="project" value="TreeGrafter"/>
</dbReference>
<gene>
    <name evidence="3" type="primary">rapgapB</name>
    <name evidence="3" type="ORF">PPL_11871</name>
</gene>
<evidence type="ECO:0000313" key="3">
    <source>
        <dbReference type="EMBL" id="EFA74838.1"/>
    </source>
</evidence>
<dbReference type="InterPro" id="IPR050989">
    <property type="entry name" value="Rap1_Ran_GAP"/>
</dbReference>
<organism evidence="3 4">
    <name type="scientific">Heterostelium pallidum (strain ATCC 26659 / Pp 5 / PN500)</name>
    <name type="common">Cellular slime mold</name>
    <name type="synonym">Polysphondylium pallidum</name>
    <dbReference type="NCBI Taxonomy" id="670386"/>
    <lineage>
        <taxon>Eukaryota</taxon>
        <taxon>Amoebozoa</taxon>
        <taxon>Evosea</taxon>
        <taxon>Eumycetozoa</taxon>
        <taxon>Dictyostelia</taxon>
        <taxon>Acytosteliales</taxon>
        <taxon>Acytosteliaceae</taxon>
        <taxon>Heterostelium</taxon>
    </lineage>
</organism>
<protein>
    <submittedName>
        <fullName evidence="3">RapGAP/RanGAP domain-containing protein</fullName>
    </submittedName>
</protein>
<dbReference type="PANTHER" id="PTHR15711">
    <property type="entry name" value="RAP GTPASE-ACTIVATING PROTEIN"/>
    <property type="match status" value="1"/>
</dbReference>
<dbReference type="OMA" id="ARTWIRY"/>
<dbReference type="PANTHER" id="PTHR15711:SF21">
    <property type="entry name" value="RAPA GUANOSINE TRIPHOSPHATASE-ACTIVATING PROTEIN B"/>
    <property type="match status" value="1"/>
</dbReference>
<dbReference type="Proteomes" id="UP000001396">
    <property type="component" value="Unassembled WGS sequence"/>
</dbReference>
<keyword evidence="4" id="KW-1185">Reference proteome</keyword>
<dbReference type="FunFam" id="3.40.50.11210:FF:000001">
    <property type="entry name" value="Ral GTPase-activating protein subunit alpha-1 isoform 1"/>
    <property type="match status" value="1"/>
</dbReference>
<dbReference type="InterPro" id="IPR035974">
    <property type="entry name" value="Rap/Ran-GAP_sf"/>
</dbReference>
<proteinExistence type="predicted"/>
<evidence type="ECO:0000256" key="1">
    <source>
        <dbReference type="ARBA" id="ARBA00022468"/>
    </source>
</evidence>
<dbReference type="GO" id="GO:0005096">
    <property type="term" value="F:GTPase activator activity"/>
    <property type="evidence" value="ECO:0007669"/>
    <property type="project" value="UniProtKB-KW"/>
</dbReference>
<dbReference type="Pfam" id="PF02145">
    <property type="entry name" value="Rap_GAP"/>
    <property type="match status" value="1"/>
</dbReference>
<comment type="caution">
    <text evidence="3">The sequence shown here is derived from an EMBL/GenBank/DDBJ whole genome shotgun (WGS) entry which is preliminary data.</text>
</comment>
<dbReference type="PROSITE" id="PS50085">
    <property type="entry name" value="RAPGAP"/>
    <property type="match status" value="1"/>
</dbReference>
<dbReference type="EMBL" id="ADBJ01000060">
    <property type="protein sequence ID" value="EFA74838.1"/>
    <property type="molecule type" value="Genomic_DNA"/>
</dbReference>
<feature type="domain" description="Rap-GAP" evidence="2">
    <location>
        <begin position="113"/>
        <end position="371"/>
    </location>
</feature>
<evidence type="ECO:0000259" key="2">
    <source>
        <dbReference type="PROSITE" id="PS50085"/>
    </source>
</evidence>
<dbReference type="AlphaFoldDB" id="D3BUQ0"/>
<keyword evidence="1" id="KW-0343">GTPase activation</keyword>